<dbReference type="Gene3D" id="2.30.30.110">
    <property type="match status" value="1"/>
</dbReference>
<sequence>MVINRGSIWWTDLGERRGSAPARRRPVLVMQADRFNRSEISTCVVLTITSKTALAEQPGNVFLPSTASGLRSDSVVNVTQISTVDIENLRDQVGELPSYLLEGVERGMRLVLAL</sequence>
<gene>
    <name evidence="4" type="ORF">N1027_18655</name>
</gene>
<dbReference type="PANTHER" id="PTHR33988:SF2">
    <property type="entry name" value="ENDORIBONUCLEASE MAZF"/>
    <property type="match status" value="1"/>
</dbReference>
<dbReference type="SUPFAM" id="SSF50118">
    <property type="entry name" value="Cell growth inhibitor/plasmid maintenance toxic component"/>
    <property type="match status" value="1"/>
</dbReference>
<dbReference type="RefSeq" id="WP_259510050.1">
    <property type="nucleotide sequence ID" value="NZ_JANLCM010000002.1"/>
</dbReference>
<dbReference type="InterPro" id="IPR011067">
    <property type="entry name" value="Plasmid_toxin/cell-grow_inhib"/>
</dbReference>
<dbReference type="EMBL" id="JANLCM010000002">
    <property type="protein sequence ID" value="MCS5720157.1"/>
    <property type="molecule type" value="Genomic_DNA"/>
</dbReference>
<dbReference type="InterPro" id="IPR003477">
    <property type="entry name" value="PemK-like"/>
</dbReference>
<evidence type="ECO:0000256" key="2">
    <source>
        <dbReference type="ARBA" id="ARBA00022649"/>
    </source>
</evidence>
<dbReference type="PANTHER" id="PTHR33988">
    <property type="entry name" value="ENDORIBONUCLEASE MAZF-RELATED"/>
    <property type="match status" value="1"/>
</dbReference>
<comment type="similarity">
    <text evidence="1 3">Belongs to the PemK/MazF family.</text>
</comment>
<keyword evidence="3" id="KW-0540">Nuclease</keyword>
<evidence type="ECO:0000256" key="1">
    <source>
        <dbReference type="ARBA" id="ARBA00007521"/>
    </source>
</evidence>
<evidence type="ECO:0000256" key="3">
    <source>
        <dbReference type="PIRNR" id="PIRNR033490"/>
    </source>
</evidence>
<dbReference type="EC" id="3.1.-.-" evidence="3"/>
<keyword evidence="3" id="KW-0378">Hydrolase</keyword>
<reference evidence="4" key="1">
    <citation type="submission" date="2022-08" db="EMBL/GenBank/DDBJ databases">
        <authorList>
            <person name="Deng Y."/>
            <person name="Han X.-F."/>
            <person name="Zhang Y.-Q."/>
        </authorList>
    </citation>
    <scope>NUCLEOTIDE SEQUENCE</scope>
    <source>
        <strain evidence="4">CPCC 205763</strain>
    </source>
</reference>
<accession>A0ABT2GVC0</accession>
<evidence type="ECO:0000313" key="5">
    <source>
        <dbReference type="Proteomes" id="UP001165584"/>
    </source>
</evidence>
<evidence type="ECO:0000313" key="4">
    <source>
        <dbReference type="EMBL" id="MCS5720157.1"/>
    </source>
</evidence>
<dbReference type="Proteomes" id="UP001165584">
    <property type="component" value="Unassembled WGS sequence"/>
</dbReference>
<organism evidence="4 5">
    <name type="scientific">Herbiconiux aconitum</name>
    <dbReference type="NCBI Taxonomy" id="2970913"/>
    <lineage>
        <taxon>Bacteria</taxon>
        <taxon>Bacillati</taxon>
        <taxon>Actinomycetota</taxon>
        <taxon>Actinomycetes</taxon>
        <taxon>Micrococcales</taxon>
        <taxon>Microbacteriaceae</taxon>
        <taxon>Herbiconiux</taxon>
    </lineage>
</organism>
<keyword evidence="5" id="KW-1185">Reference proteome</keyword>
<dbReference type="Pfam" id="PF02452">
    <property type="entry name" value="PemK_toxin"/>
    <property type="match status" value="1"/>
</dbReference>
<comment type="function">
    <text evidence="3">Toxic component of a type II toxin-antitoxin (TA) system.</text>
</comment>
<name>A0ABT2GVC0_9MICO</name>
<protein>
    <recommendedName>
        <fullName evidence="3">mRNA interferase</fullName>
        <ecNumber evidence="3">3.1.-.-</ecNumber>
    </recommendedName>
</protein>
<dbReference type="PIRSF" id="PIRSF033490">
    <property type="entry name" value="MazF"/>
    <property type="match status" value="1"/>
</dbReference>
<keyword evidence="2" id="KW-1277">Toxin-antitoxin system</keyword>
<keyword evidence="3" id="KW-0255">Endonuclease</keyword>
<proteinExistence type="inferred from homology"/>
<comment type="caution">
    <text evidence="4">The sequence shown here is derived from an EMBL/GenBank/DDBJ whole genome shotgun (WGS) entry which is preliminary data.</text>
</comment>